<feature type="domain" description="DNA2/NAM7 helicase helicase" evidence="1">
    <location>
        <begin position="62"/>
        <end position="141"/>
    </location>
</feature>
<evidence type="ECO:0000259" key="1">
    <source>
        <dbReference type="Pfam" id="PF13086"/>
    </source>
</evidence>
<dbReference type="Gene3D" id="3.40.50.300">
    <property type="entry name" value="P-loop containing nucleotide triphosphate hydrolases"/>
    <property type="match status" value="1"/>
</dbReference>
<organism evidence="2 3">
    <name type="scientific">[Myrmecia] bisecta</name>
    <dbReference type="NCBI Taxonomy" id="41462"/>
    <lineage>
        <taxon>Eukaryota</taxon>
        <taxon>Viridiplantae</taxon>
        <taxon>Chlorophyta</taxon>
        <taxon>core chlorophytes</taxon>
        <taxon>Trebouxiophyceae</taxon>
        <taxon>Trebouxiales</taxon>
        <taxon>Trebouxiaceae</taxon>
        <taxon>Myrmecia</taxon>
    </lineage>
</organism>
<reference evidence="2 3" key="1">
    <citation type="journal article" date="2024" name="Nat. Commun.">
        <title>Phylogenomics reveals the evolutionary origins of lichenization in chlorophyte algae.</title>
        <authorList>
            <person name="Puginier C."/>
            <person name="Libourel C."/>
            <person name="Otte J."/>
            <person name="Skaloud P."/>
            <person name="Haon M."/>
            <person name="Grisel S."/>
            <person name="Petersen M."/>
            <person name="Berrin J.G."/>
            <person name="Delaux P.M."/>
            <person name="Dal Grande F."/>
            <person name="Keller J."/>
        </authorList>
    </citation>
    <scope>NUCLEOTIDE SEQUENCE [LARGE SCALE GENOMIC DNA]</scope>
    <source>
        <strain evidence="2 3">SAG 2043</strain>
    </source>
</reference>
<dbReference type="InterPro" id="IPR027417">
    <property type="entry name" value="P-loop_NTPase"/>
</dbReference>
<dbReference type="EMBL" id="JALJOR010000004">
    <property type="protein sequence ID" value="KAK9818363.1"/>
    <property type="molecule type" value="Genomic_DNA"/>
</dbReference>
<dbReference type="InterPro" id="IPR041677">
    <property type="entry name" value="DNA2/NAM7_AAA_11"/>
</dbReference>
<dbReference type="InterPro" id="IPR050534">
    <property type="entry name" value="Coronavir_polyprotein_1ab"/>
</dbReference>
<dbReference type="PANTHER" id="PTHR43788:SF8">
    <property type="entry name" value="DNA-BINDING PROTEIN SMUBP-2"/>
    <property type="match status" value="1"/>
</dbReference>
<protein>
    <recommendedName>
        <fullName evidence="1">DNA2/NAM7 helicase helicase domain-containing protein</fullName>
    </recommendedName>
</protein>
<dbReference type="Pfam" id="PF13086">
    <property type="entry name" value="AAA_11"/>
    <property type="match status" value="1"/>
</dbReference>
<dbReference type="AlphaFoldDB" id="A0AAW1QBD7"/>
<sequence>MQTRLRIFQYLWRHCRAASHRLTLIHGPPSTGKTTTIAQLVLLLLRQRKARLRPAIPVVSKELHKYTLEVQEGVQSQFGFQSRKVKKAVQGAMVVFATCAGAGSALLASQRFAMVVVDEATQVTEPCALIPVLHKAEQLVLYASELEEDVSRTVTSVNTW</sequence>
<evidence type="ECO:0000313" key="2">
    <source>
        <dbReference type="EMBL" id="KAK9818363.1"/>
    </source>
</evidence>
<comment type="caution">
    <text evidence="2">The sequence shown here is derived from an EMBL/GenBank/DDBJ whole genome shotgun (WGS) entry which is preliminary data.</text>
</comment>
<dbReference type="SUPFAM" id="SSF52540">
    <property type="entry name" value="P-loop containing nucleoside triphosphate hydrolases"/>
    <property type="match status" value="1"/>
</dbReference>
<gene>
    <name evidence="2" type="ORF">WJX72_011342</name>
</gene>
<dbReference type="Proteomes" id="UP001489004">
    <property type="component" value="Unassembled WGS sequence"/>
</dbReference>
<keyword evidence="3" id="KW-1185">Reference proteome</keyword>
<name>A0AAW1QBD7_9CHLO</name>
<dbReference type="PANTHER" id="PTHR43788">
    <property type="entry name" value="DNA2/NAM7 HELICASE FAMILY MEMBER"/>
    <property type="match status" value="1"/>
</dbReference>
<evidence type="ECO:0000313" key="3">
    <source>
        <dbReference type="Proteomes" id="UP001489004"/>
    </source>
</evidence>
<dbReference type="GO" id="GO:0043139">
    <property type="term" value="F:5'-3' DNA helicase activity"/>
    <property type="evidence" value="ECO:0007669"/>
    <property type="project" value="TreeGrafter"/>
</dbReference>
<accession>A0AAW1QBD7</accession>
<proteinExistence type="predicted"/>